<sequence>MDIVYSCANYNASPHSEEDTRRLGNLSTHCPEQAGPDMVSATIGDVGQHSVPSSNDGNKSVSTFRPGSATPSVENNEAGGMATFRELCRAGGLPLQFCDNLMASWREGTKKRYEARAHELAALHLDYVSQKENGWEFVIPKHVKNSRPNHPARKIYLPSLLENQKICAIESLKQYVNRTARIRKDQHLLVSYTSPHSAIGSQTVSRWIRTVLSTA</sequence>
<feature type="region of interest" description="Disordered" evidence="1">
    <location>
        <begin position="48"/>
        <end position="76"/>
    </location>
</feature>
<reference evidence="2" key="1">
    <citation type="submission" date="2020-04" db="EMBL/GenBank/DDBJ databases">
        <authorList>
            <person name="Alioto T."/>
            <person name="Alioto T."/>
            <person name="Gomez Garrido J."/>
        </authorList>
    </citation>
    <scope>NUCLEOTIDE SEQUENCE</scope>
    <source>
        <strain evidence="2">A484AB</strain>
    </source>
</reference>
<proteinExistence type="predicted"/>
<keyword evidence="2" id="KW-0695">RNA-directed DNA polymerase</keyword>
<gene>
    <name evidence="2" type="ORF">PACLA_8A062448</name>
</gene>
<dbReference type="GO" id="GO:0003964">
    <property type="term" value="F:RNA-directed DNA polymerase activity"/>
    <property type="evidence" value="ECO:0007669"/>
    <property type="project" value="UniProtKB-KW"/>
</dbReference>
<dbReference type="PANTHER" id="PTHR35617">
    <property type="entry name" value="PHAGE_INTEGRASE DOMAIN-CONTAINING PROTEIN"/>
    <property type="match status" value="1"/>
</dbReference>
<feature type="non-terminal residue" evidence="2">
    <location>
        <position position="215"/>
    </location>
</feature>
<feature type="compositionally biased region" description="Polar residues" evidence="1">
    <location>
        <begin position="50"/>
        <end position="75"/>
    </location>
</feature>
<keyword evidence="2" id="KW-0808">Transferase</keyword>
<comment type="caution">
    <text evidence="2">The sequence shown here is derived from an EMBL/GenBank/DDBJ whole genome shotgun (WGS) entry which is preliminary data.</text>
</comment>
<keyword evidence="2" id="KW-0548">Nucleotidyltransferase</keyword>
<evidence type="ECO:0000313" key="3">
    <source>
        <dbReference type="Proteomes" id="UP001152795"/>
    </source>
</evidence>
<organism evidence="2 3">
    <name type="scientific">Paramuricea clavata</name>
    <name type="common">Red gorgonian</name>
    <name type="synonym">Violescent sea-whip</name>
    <dbReference type="NCBI Taxonomy" id="317549"/>
    <lineage>
        <taxon>Eukaryota</taxon>
        <taxon>Metazoa</taxon>
        <taxon>Cnidaria</taxon>
        <taxon>Anthozoa</taxon>
        <taxon>Octocorallia</taxon>
        <taxon>Malacalcyonacea</taxon>
        <taxon>Plexauridae</taxon>
        <taxon>Paramuricea</taxon>
    </lineage>
</organism>
<dbReference type="Proteomes" id="UP001152795">
    <property type="component" value="Unassembled WGS sequence"/>
</dbReference>
<protein>
    <submittedName>
        <fullName evidence="2">RNA-directed DNA polymerase from transposon BS</fullName>
    </submittedName>
</protein>
<dbReference type="EMBL" id="CACRXK020007324">
    <property type="protein sequence ID" value="CAB4011956.1"/>
    <property type="molecule type" value="Genomic_DNA"/>
</dbReference>
<dbReference type="PANTHER" id="PTHR35617:SF3">
    <property type="entry name" value="CORE-BINDING (CB) DOMAIN-CONTAINING PROTEIN"/>
    <property type="match status" value="1"/>
</dbReference>
<evidence type="ECO:0000256" key="1">
    <source>
        <dbReference type="SAM" id="MobiDB-lite"/>
    </source>
</evidence>
<keyword evidence="3" id="KW-1185">Reference proteome</keyword>
<dbReference type="AlphaFoldDB" id="A0A6S7I2M1"/>
<accession>A0A6S7I2M1</accession>
<evidence type="ECO:0000313" key="2">
    <source>
        <dbReference type="EMBL" id="CAB4011956.1"/>
    </source>
</evidence>
<dbReference type="OrthoDB" id="7699712at2759"/>
<name>A0A6S7I2M1_PARCT</name>